<sequence>MSAPSSSAQSEQTNTQEEIGLVQSLNLAPHVSARLLDELAGLRRLSNMSLRTMLGYFAARRTATDKLGQEIGMERREEAVNRSPEVIAAYIRHKQVIEDGMDLTRSTYECVPLTQANTLTEWYMRKL</sequence>
<dbReference type="Proteomes" id="UP000193922">
    <property type="component" value="Unassembled WGS sequence"/>
</dbReference>
<dbReference type="AlphaFoldDB" id="A0A1Y1VZ18"/>
<feature type="non-terminal residue" evidence="1">
    <location>
        <position position="127"/>
    </location>
</feature>
<comment type="caution">
    <text evidence="1">The sequence shown here is derived from an EMBL/GenBank/DDBJ whole genome shotgun (WGS) entry which is preliminary data.</text>
</comment>
<evidence type="ECO:0000313" key="2">
    <source>
        <dbReference type="Proteomes" id="UP000193922"/>
    </source>
</evidence>
<accession>A0A1Y1VZ18</accession>
<evidence type="ECO:0000313" key="1">
    <source>
        <dbReference type="EMBL" id="ORX66511.1"/>
    </source>
</evidence>
<dbReference type="RefSeq" id="XP_040740499.1">
    <property type="nucleotide sequence ID" value="XM_040888542.1"/>
</dbReference>
<gene>
    <name evidence="1" type="ORF">DL89DRAFT_270040</name>
</gene>
<proteinExistence type="predicted"/>
<protein>
    <submittedName>
        <fullName evidence="1">Uncharacterized protein</fullName>
    </submittedName>
</protein>
<reference evidence="1 2" key="1">
    <citation type="submission" date="2016-07" db="EMBL/GenBank/DDBJ databases">
        <title>Pervasive Adenine N6-methylation of Active Genes in Fungi.</title>
        <authorList>
            <consortium name="DOE Joint Genome Institute"/>
            <person name="Mondo S.J."/>
            <person name="Dannebaum R.O."/>
            <person name="Kuo R.C."/>
            <person name="Labutti K."/>
            <person name="Haridas S."/>
            <person name="Kuo A."/>
            <person name="Salamov A."/>
            <person name="Ahrendt S.R."/>
            <person name="Lipzen A."/>
            <person name="Sullivan W."/>
            <person name="Andreopoulos W.B."/>
            <person name="Clum A."/>
            <person name="Lindquist E."/>
            <person name="Daum C."/>
            <person name="Ramamoorthy G.K."/>
            <person name="Gryganskyi A."/>
            <person name="Culley D."/>
            <person name="Magnuson J.K."/>
            <person name="James T.Y."/>
            <person name="O'Malley M.A."/>
            <person name="Stajich J.E."/>
            <person name="Spatafora J.W."/>
            <person name="Visel A."/>
            <person name="Grigoriev I.V."/>
        </authorList>
    </citation>
    <scope>NUCLEOTIDE SEQUENCE [LARGE SCALE GENOMIC DNA]</scope>
    <source>
        <strain evidence="1 2">ATCC 12442</strain>
    </source>
</reference>
<keyword evidence="2" id="KW-1185">Reference proteome</keyword>
<organism evidence="1 2">
    <name type="scientific">Linderina pennispora</name>
    <dbReference type="NCBI Taxonomy" id="61395"/>
    <lineage>
        <taxon>Eukaryota</taxon>
        <taxon>Fungi</taxon>
        <taxon>Fungi incertae sedis</taxon>
        <taxon>Zoopagomycota</taxon>
        <taxon>Kickxellomycotina</taxon>
        <taxon>Kickxellomycetes</taxon>
        <taxon>Kickxellales</taxon>
        <taxon>Kickxellaceae</taxon>
        <taxon>Linderina</taxon>
    </lineage>
</organism>
<dbReference type="EMBL" id="MCFD01000015">
    <property type="protein sequence ID" value="ORX66511.1"/>
    <property type="molecule type" value="Genomic_DNA"/>
</dbReference>
<dbReference type="GeneID" id="63805190"/>
<name>A0A1Y1VZ18_9FUNG</name>